<dbReference type="InterPro" id="IPR046373">
    <property type="entry name" value="Acyl-CoA_Oxase/DH_mid-dom_sf"/>
</dbReference>
<dbReference type="Pfam" id="PF22924">
    <property type="entry name" value="ACOX_C_alpha1"/>
    <property type="match status" value="1"/>
</dbReference>
<evidence type="ECO:0000256" key="1">
    <source>
        <dbReference type="ARBA" id="ARBA00001974"/>
    </source>
</evidence>
<evidence type="ECO:0000313" key="8">
    <source>
        <dbReference type="Proteomes" id="UP001153714"/>
    </source>
</evidence>
<proteinExistence type="predicted"/>
<dbReference type="InterPro" id="IPR009100">
    <property type="entry name" value="AcylCoA_DH/oxidase_NM_dom_sf"/>
</dbReference>
<dbReference type="AlphaFoldDB" id="A0A9N9WMK1"/>
<evidence type="ECO:0000256" key="2">
    <source>
        <dbReference type="ARBA" id="ARBA00004846"/>
    </source>
</evidence>
<evidence type="ECO:0000259" key="6">
    <source>
        <dbReference type="Pfam" id="PF22924"/>
    </source>
</evidence>
<protein>
    <submittedName>
        <fullName evidence="7">Uncharacterized protein</fullName>
    </submittedName>
</protein>
<dbReference type="Pfam" id="PF14749">
    <property type="entry name" value="Acyl-CoA_ox_N"/>
    <property type="match status" value="1"/>
</dbReference>
<feature type="domain" description="Acyl-CoA oxidase C-alpha1" evidence="6">
    <location>
        <begin position="244"/>
        <end position="330"/>
    </location>
</feature>
<comment type="cofactor">
    <cofactor evidence="1">
        <name>FAD</name>
        <dbReference type="ChEBI" id="CHEBI:57692"/>
    </cofactor>
</comment>
<evidence type="ECO:0000256" key="4">
    <source>
        <dbReference type="ARBA" id="ARBA00022827"/>
    </source>
</evidence>
<dbReference type="OrthoDB" id="538336at2759"/>
<evidence type="ECO:0000259" key="5">
    <source>
        <dbReference type="Pfam" id="PF14749"/>
    </source>
</evidence>
<dbReference type="InterPro" id="IPR012258">
    <property type="entry name" value="Acyl-CoA_oxidase"/>
</dbReference>
<dbReference type="GO" id="GO:0005504">
    <property type="term" value="F:fatty acid binding"/>
    <property type="evidence" value="ECO:0007669"/>
    <property type="project" value="TreeGrafter"/>
</dbReference>
<dbReference type="GO" id="GO:0005777">
    <property type="term" value="C:peroxisome"/>
    <property type="evidence" value="ECO:0007669"/>
    <property type="project" value="InterPro"/>
</dbReference>
<evidence type="ECO:0000256" key="3">
    <source>
        <dbReference type="ARBA" id="ARBA00022630"/>
    </source>
</evidence>
<dbReference type="Gene3D" id="2.40.110.10">
    <property type="entry name" value="Butyryl-CoA Dehydrogenase, subunit A, domain 2"/>
    <property type="match status" value="1"/>
</dbReference>
<dbReference type="InterPro" id="IPR036250">
    <property type="entry name" value="AcylCo_DH-like_C"/>
</dbReference>
<keyword evidence="8" id="KW-1185">Reference proteome</keyword>
<reference evidence="7" key="2">
    <citation type="submission" date="2022-10" db="EMBL/GenBank/DDBJ databases">
        <authorList>
            <consortium name="ENA_rothamsted_submissions"/>
            <consortium name="culmorum"/>
            <person name="King R."/>
        </authorList>
    </citation>
    <scope>NUCLEOTIDE SEQUENCE</scope>
</reference>
<dbReference type="GO" id="GO:0033540">
    <property type="term" value="P:fatty acid beta-oxidation using acyl-CoA oxidase"/>
    <property type="evidence" value="ECO:0007669"/>
    <property type="project" value="TreeGrafter"/>
</dbReference>
<dbReference type="InterPro" id="IPR029320">
    <property type="entry name" value="Acyl-CoA_ox_N"/>
</dbReference>
<dbReference type="GO" id="GO:0055088">
    <property type="term" value="P:lipid homeostasis"/>
    <property type="evidence" value="ECO:0007669"/>
    <property type="project" value="TreeGrafter"/>
</dbReference>
<dbReference type="Gene3D" id="1.20.140.10">
    <property type="entry name" value="Butyryl-CoA Dehydrogenase, subunit A, domain 3"/>
    <property type="match status" value="1"/>
</dbReference>
<dbReference type="InterPro" id="IPR037069">
    <property type="entry name" value="AcylCoA_DH/ox_N_sf"/>
</dbReference>
<keyword evidence="4" id="KW-0274">FAD</keyword>
<dbReference type="PANTHER" id="PTHR10909:SF250">
    <property type="entry name" value="PEROXISOMAL ACYL-COENZYME A OXIDASE 1"/>
    <property type="match status" value="1"/>
</dbReference>
<dbReference type="PANTHER" id="PTHR10909">
    <property type="entry name" value="ELECTRON TRANSPORT OXIDOREDUCTASE"/>
    <property type="match status" value="1"/>
</dbReference>
<dbReference type="SUPFAM" id="SSF56645">
    <property type="entry name" value="Acyl-CoA dehydrogenase NM domain-like"/>
    <property type="match status" value="1"/>
</dbReference>
<dbReference type="GO" id="GO:0071949">
    <property type="term" value="F:FAD binding"/>
    <property type="evidence" value="ECO:0007669"/>
    <property type="project" value="InterPro"/>
</dbReference>
<dbReference type="EMBL" id="OU893340">
    <property type="protein sequence ID" value="CAG9796944.1"/>
    <property type="molecule type" value="Genomic_DNA"/>
</dbReference>
<comment type="pathway">
    <text evidence="2">Lipid metabolism; peroxisomal fatty acid beta-oxidation.</text>
</comment>
<dbReference type="Gene3D" id="1.10.540.10">
    <property type="entry name" value="Acyl-CoA dehydrogenase/oxidase, N-terminal domain"/>
    <property type="match status" value="1"/>
</dbReference>
<reference evidence="7" key="1">
    <citation type="submission" date="2021-12" db="EMBL/GenBank/DDBJ databases">
        <authorList>
            <person name="King R."/>
        </authorList>
    </citation>
    <scope>NUCLEOTIDE SEQUENCE</scope>
</reference>
<dbReference type="SUPFAM" id="SSF47203">
    <property type="entry name" value="Acyl-CoA dehydrogenase C-terminal domain-like"/>
    <property type="match status" value="1"/>
</dbReference>
<dbReference type="GO" id="GO:0003997">
    <property type="term" value="F:acyl-CoA oxidase activity"/>
    <property type="evidence" value="ECO:0007669"/>
    <property type="project" value="InterPro"/>
</dbReference>
<dbReference type="Proteomes" id="UP001153714">
    <property type="component" value="Chromosome 9"/>
</dbReference>
<sequence length="342" mass="39122">MTTVNEDLQNERDQKRVMVSKREFEEGVNEDLLCHKGKYEESIRKSVIIFGHIRQMQREGKIKITDYRHVLDCLLGSANVRDGSALALHYMMFMPAIMSLASPEQQEYWLSRAWDCRIIGSYAQTELGHGTFVRGLETTATYDESTKEFILNSPTITSYKWWPGGRECHGIHWFMVQIRDEETHEPLPGVKLGDIGAKMGLQPVNNGFLGLEHVRIPRNNMLMKHAQVLEDGTYVKSSNQKLLYAAMVFVRVLIVSEMVNYLSKAVTIATRYSAVRRQTPVKDGGSEIQILDYATQQHKLFINIATTYAFRIVSNRQWSIYYEVNAEVASGNYNRLAEVGIV</sequence>
<feature type="domain" description="Acyl-coenzyme A oxidase N-terminal" evidence="5">
    <location>
        <begin position="6"/>
        <end position="119"/>
    </location>
</feature>
<organism evidence="7 8">
    <name type="scientific">Diatraea saccharalis</name>
    <name type="common">sugarcane borer</name>
    <dbReference type="NCBI Taxonomy" id="40085"/>
    <lineage>
        <taxon>Eukaryota</taxon>
        <taxon>Metazoa</taxon>
        <taxon>Ecdysozoa</taxon>
        <taxon>Arthropoda</taxon>
        <taxon>Hexapoda</taxon>
        <taxon>Insecta</taxon>
        <taxon>Pterygota</taxon>
        <taxon>Neoptera</taxon>
        <taxon>Endopterygota</taxon>
        <taxon>Lepidoptera</taxon>
        <taxon>Glossata</taxon>
        <taxon>Ditrysia</taxon>
        <taxon>Pyraloidea</taxon>
        <taxon>Crambidae</taxon>
        <taxon>Crambinae</taxon>
        <taxon>Diatraea</taxon>
    </lineage>
</organism>
<evidence type="ECO:0000313" key="7">
    <source>
        <dbReference type="EMBL" id="CAG9796944.1"/>
    </source>
</evidence>
<accession>A0A9N9WMK1</accession>
<keyword evidence="3" id="KW-0285">Flavoprotein</keyword>
<dbReference type="InterPro" id="IPR055060">
    <property type="entry name" value="ACOX_C_alpha1"/>
</dbReference>
<gene>
    <name evidence="7" type="ORF">DIATSA_LOCUS14089</name>
</gene>
<name>A0A9N9WMK1_9NEOP</name>